<evidence type="ECO:0000256" key="2">
    <source>
        <dbReference type="ARBA" id="ARBA00022679"/>
    </source>
</evidence>
<comment type="function">
    <text evidence="3">CoA transferase having broad substrate specificity for short-chain acyl-CoA thioesters with the activity decreasing when the length of the carboxylic acid chain exceeds four carbons.</text>
</comment>
<evidence type="ECO:0000313" key="6">
    <source>
        <dbReference type="Proteomes" id="UP000530571"/>
    </source>
</evidence>
<evidence type="ECO:0000313" key="5">
    <source>
        <dbReference type="EMBL" id="MBB4124110.1"/>
    </source>
</evidence>
<dbReference type="InterPro" id="IPR004165">
    <property type="entry name" value="CoA_trans_fam_I"/>
</dbReference>
<keyword evidence="6" id="KW-1185">Reference proteome</keyword>
<dbReference type="Pfam" id="PF01144">
    <property type="entry name" value="CoA_trans"/>
    <property type="match status" value="1"/>
</dbReference>
<dbReference type="EC" id="2.8.3.8" evidence="3"/>
<dbReference type="InterPro" id="IPR037171">
    <property type="entry name" value="NagB/RpiA_transferase-like"/>
</dbReference>
<dbReference type="EMBL" id="JACIDZ010000017">
    <property type="protein sequence ID" value="MBB4124110.1"/>
    <property type="molecule type" value="Genomic_DNA"/>
</dbReference>
<dbReference type="AlphaFoldDB" id="A0A7W6KMY5"/>
<dbReference type="PANTHER" id="PTHR43293:SF1">
    <property type="entry name" value="ACETATE COA-TRANSFERASE YDIF"/>
    <property type="match status" value="1"/>
</dbReference>
<proteinExistence type="inferred from homology"/>
<protein>
    <recommendedName>
        <fullName evidence="3">Acetate CoA-transferase YdiF</fullName>
        <ecNumber evidence="3">2.8.3.8</ecNumber>
    </recommendedName>
</protein>
<dbReference type="SUPFAM" id="SSF100950">
    <property type="entry name" value="NagB/RpiA/CoA transferase-like"/>
    <property type="match status" value="2"/>
</dbReference>
<comment type="caution">
    <text evidence="5">The sequence shown here is derived from an EMBL/GenBank/DDBJ whole genome shotgun (WGS) entry which is preliminary data.</text>
</comment>
<keyword evidence="2 3" id="KW-0808">Transferase</keyword>
<dbReference type="PANTHER" id="PTHR43293">
    <property type="entry name" value="ACETATE COA-TRANSFERASE YDIF"/>
    <property type="match status" value="1"/>
</dbReference>
<dbReference type="GO" id="GO:0008775">
    <property type="term" value="F:acetate CoA-transferase activity"/>
    <property type="evidence" value="ECO:0007669"/>
    <property type="project" value="UniProtKB-EC"/>
</dbReference>
<organism evidence="5 6">
    <name type="scientific">Martelella radicis</name>
    <dbReference type="NCBI Taxonomy" id="1397476"/>
    <lineage>
        <taxon>Bacteria</taxon>
        <taxon>Pseudomonadati</taxon>
        <taxon>Pseudomonadota</taxon>
        <taxon>Alphaproteobacteria</taxon>
        <taxon>Hyphomicrobiales</taxon>
        <taxon>Aurantimonadaceae</taxon>
        <taxon>Martelella</taxon>
    </lineage>
</organism>
<gene>
    <name evidence="5" type="ORF">GGR30_004063</name>
</gene>
<dbReference type="PIRSF" id="PIRSF000858">
    <property type="entry name" value="SCOT-t"/>
    <property type="match status" value="1"/>
</dbReference>
<dbReference type="GO" id="GO:0046952">
    <property type="term" value="P:ketone body catabolic process"/>
    <property type="evidence" value="ECO:0007669"/>
    <property type="project" value="InterPro"/>
</dbReference>
<dbReference type="RefSeq" id="WP_183490386.1">
    <property type="nucleotide sequence ID" value="NZ_JACIDZ010000017.1"/>
</dbReference>
<reference evidence="5 6" key="1">
    <citation type="submission" date="2020-08" db="EMBL/GenBank/DDBJ databases">
        <title>Genomic Encyclopedia of Type Strains, Phase IV (KMG-IV): sequencing the most valuable type-strain genomes for metagenomic binning, comparative biology and taxonomic classification.</title>
        <authorList>
            <person name="Goeker M."/>
        </authorList>
    </citation>
    <scope>NUCLEOTIDE SEQUENCE [LARGE SCALE GENOMIC DNA]</scope>
    <source>
        <strain evidence="5 6">DSM 28101</strain>
    </source>
</reference>
<comment type="similarity">
    <text evidence="1 3">Belongs to the 3-oxoacid CoA-transferase family.</text>
</comment>
<feature type="active site" description="5-glutamyl coenzyme A thioester intermediate" evidence="4">
    <location>
        <position position="334"/>
    </location>
</feature>
<dbReference type="InterPro" id="IPR014388">
    <property type="entry name" value="3-oxoacid_CoA-transferase"/>
</dbReference>
<name>A0A7W6KMY5_9HYPH</name>
<evidence type="ECO:0000256" key="4">
    <source>
        <dbReference type="PIRSR" id="PIRSR000858-1"/>
    </source>
</evidence>
<dbReference type="Proteomes" id="UP000530571">
    <property type="component" value="Unassembled WGS sequence"/>
</dbReference>
<dbReference type="SMART" id="SM00882">
    <property type="entry name" value="CoA_trans"/>
    <property type="match status" value="1"/>
</dbReference>
<sequence>MQKIVTAEEAVANIKSGATVASAGVIGWVTPDAILKALGARFEKTGSPGDLTFYFPCGTGDAMGIKGMDHVAREGLMKRIVSGSYINPVDPQTGKRPELMRLIRENRVEAYSWPIGASMHWLREVARKSPGYITRVGLGTYADPRLGGGKFTEKAKDDLIRVIEIDGEELLYYPTWPVDIAILRAASADKYGNLSWEDEPLTTANIALALAAKASGGKVIVQVRRIVEADSRPATVNRLPGVFVDQIVVDEDMMMTTDVAYEPAYFGGQRRDLTTLEPPPFSADRIIANRIAAEVRSQELAIYGFGAATDVPLVMAEQGLFAGEAIHDYPATTEHGAYGGIVMPGWQFSANINPDALLDGPTQFDVIDGGLCTFTALSFAEYDSDGVVNVSKFGKANPGAGGFIDIAQNAQRLIFAGTFTTGGLKADVSDGRLEILQEGKVRKFVNAAASVTYRVEEGVRKRGQEALIVTERAVFRCAGDGLELIEIAPGIDLQSQVLDLMDFAPVRISDPLPLMDEKHFARTLKEERADA</sequence>
<comment type="catalytic activity">
    <reaction evidence="3">
        <text>an acyl-CoA + acetate = a carboxylate + acetyl-CoA</text>
        <dbReference type="Rhea" id="RHEA:13381"/>
        <dbReference type="ChEBI" id="CHEBI:29067"/>
        <dbReference type="ChEBI" id="CHEBI:30089"/>
        <dbReference type="ChEBI" id="CHEBI:57288"/>
        <dbReference type="ChEBI" id="CHEBI:58342"/>
        <dbReference type="EC" id="2.8.3.8"/>
    </reaction>
</comment>
<evidence type="ECO:0000256" key="1">
    <source>
        <dbReference type="ARBA" id="ARBA00007154"/>
    </source>
</evidence>
<dbReference type="Gene3D" id="3.40.1080.10">
    <property type="entry name" value="Glutaconate Coenzyme A-transferase"/>
    <property type="match status" value="2"/>
</dbReference>
<accession>A0A7W6KMY5</accession>
<evidence type="ECO:0000256" key="3">
    <source>
        <dbReference type="PIRNR" id="PIRNR000858"/>
    </source>
</evidence>